<dbReference type="AlphaFoldDB" id="A0A317DTJ0"/>
<comment type="caution">
    <text evidence="6">The sequence shown here is derived from an EMBL/GenBank/DDBJ whole genome shotgun (WGS) entry which is preliminary data.</text>
</comment>
<sequence length="242" mass="26763">MVRNLCPFATRSPKFRSMTDERSPRGEDTRERIKQAARRLFADLGIDAVSIRDITKAAGQKNAGSVNYYFRSKEALIAELIAETAAVVEVARNRRVDEMEAAGGPHSVREVLAILVNVPPEDARDLPGGQEDGVAFLRRVMASHAELMFEAIHIDLDSATRRCLAHLRRMLPPLPPVLLAQRLRFAMLHAFSALSSRVQAERAPGLWPPGWNEDLAHQNLIDTLEGMLCQPPSAQTLALVTA</sequence>
<evidence type="ECO:0000256" key="2">
    <source>
        <dbReference type="ARBA" id="ARBA00023125"/>
    </source>
</evidence>
<evidence type="ECO:0000313" key="6">
    <source>
        <dbReference type="EMBL" id="PWR17989.1"/>
    </source>
</evidence>
<gene>
    <name evidence="6" type="ORF">DKG75_20830</name>
</gene>
<keyword evidence="7" id="KW-1185">Reference proteome</keyword>
<dbReference type="GO" id="GO:0003700">
    <property type="term" value="F:DNA-binding transcription factor activity"/>
    <property type="evidence" value="ECO:0007669"/>
    <property type="project" value="TreeGrafter"/>
</dbReference>
<evidence type="ECO:0000313" key="7">
    <source>
        <dbReference type="Proteomes" id="UP000246077"/>
    </source>
</evidence>
<dbReference type="InterPro" id="IPR001647">
    <property type="entry name" value="HTH_TetR"/>
</dbReference>
<accession>A0A317DTJ0</accession>
<dbReference type="PANTHER" id="PTHR30055">
    <property type="entry name" value="HTH-TYPE TRANSCRIPTIONAL REGULATOR RUTR"/>
    <property type="match status" value="1"/>
</dbReference>
<evidence type="ECO:0000256" key="1">
    <source>
        <dbReference type="ARBA" id="ARBA00023015"/>
    </source>
</evidence>
<dbReference type="Pfam" id="PF00440">
    <property type="entry name" value="TetR_N"/>
    <property type="match status" value="1"/>
</dbReference>
<dbReference type="EMBL" id="QGLF01000007">
    <property type="protein sequence ID" value="PWR17989.1"/>
    <property type="molecule type" value="Genomic_DNA"/>
</dbReference>
<dbReference type="Gene3D" id="1.10.357.10">
    <property type="entry name" value="Tetracycline Repressor, domain 2"/>
    <property type="match status" value="1"/>
</dbReference>
<dbReference type="Proteomes" id="UP000246077">
    <property type="component" value="Unassembled WGS sequence"/>
</dbReference>
<proteinExistence type="predicted"/>
<evidence type="ECO:0000256" key="3">
    <source>
        <dbReference type="ARBA" id="ARBA00023163"/>
    </source>
</evidence>
<keyword evidence="2 4" id="KW-0238">DNA-binding</keyword>
<comment type="caution">
    <text evidence="4">Lacks conserved residue(s) required for the propagation of feature annotation.</text>
</comment>
<dbReference type="PANTHER" id="PTHR30055:SF234">
    <property type="entry name" value="HTH-TYPE TRANSCRIPTIONAL REGULATOR BETI"/>
    <property type="match status" value="1"/>
</dbReference>
<dbReference type="GO" id="GO:0000976">
    <property type="term" value="F:transcription cis-regulatory region binding"/>
    <property type="evidence" value="ECO:0007669"/>
    <property type="project" value="TreeGrafter"/>
</dbReference>
<protein>
    <recommendedName>
        <fullName evidence="5">HTH tetR-type domain-containing protein</fullName>
    </recommendedName>
</protein>
<dbReference type="SUPFAM" id="SSF46689">
    <property type="entry name" value="Homeodomain-like"/>
    <property type="match status" value="1"/>
</dbReference>
<name>A0A317DTJ0_9PROT</name>
<evidence type="ECO:0000256" key="4">
    <source>
        <dbReference type="PROSITE-ProRule" id="PRU00335"/>
    </source>
</evidence>
<reference evidence="7" key="1">
    <citation type="submission" date="2018-05" db="EMBL/GenBank/DDBJ databases">
        <title>Zavarzinia sp. HR-AS.</title>
        <authorList>
            <person name="Lee Y."/>
            <person name="Jeon C.O."/>
        </authorList>
    </citation>
    <scope>NUCLEOTIDE SEQUENCE [LARGE SCALE GENOMIC DNA]</scope>
    <source>
        <strain evidence="7">DSM 1231</strain>
    </source>
</reference>
<dbReference type="OrthoDB" id="6929199at2"/>
<organism evidence="6 7">
    <name type="scientific">Zavarzinia compransoris</name>
    <dbReference type="NCBI Taxonomy" id="1264899"/>
    <lineage>
        <taxon>Bacteria</taxon>
        <taxon>Pseudomonadati</taxon>
        <taxon>Pseudomonadota</taxon>
        <taxon>Alphaproteobacteria</taxon>
        <taxon>Rhodospirillales</taxon>
        <taxon>Zavarziniaceae</taxon>
        <taxon>Zavarzinia</taxon>
    </lineage>
</organism>
<keyword evidence="3" id="KW-0804">Transcription</keyword>
<dbReference type="InterPro" id="IPR050109">
    <property type="entry name" value="HTH-type_TetR-like_transc_reg"/>
</dbReference>
<keyword evidence="1" id="KW-0805">Transcription regulation</keyword>
<feature type="domain" description="HTH tetR-type" evidence="5">
    <location>
        <begin position="27"/>
        <end position="88"/>
    </location>
</feature>
<evidence type="ECO:0000259" key="5">
    <source>
        <dbReference type="PROSITE" id="PS50977"/>
    </source>
</evidence>
<dbReference type="InterPro" id="IPR009057">
    <property type="entry name" value="Homeodomain-like_sf"/>
</dbReference>
<dbReference type="PROSITE" id="PS50977">
    <property type="entry name" value="HTH_TETR_2"/>
    <property type="match status" value="1"/>
</dbReference>